<reference evidence="6" key="3">
    <citation type="journal article" date="2019" name="Int. J. Syst. Evol. Microbiol.">
        <title>The Global Catalogue of Microorganisms (GCM) 10K type strain sequencing project: providing services to taxonomists for standard genome sequencing and annotation.</title>
        <authorList>
            <consortium name="The Broad Institute Genomics Platform"/>
            <consortium name="The Broad Institute Genome Sequencing Center for Infectious Disease"/>
            <person name="Wu L."/>
            <person name="Ma J."/>
        </authorList>
    </citation>
    <scope>NUCLEOTIDE SEQUENCE [LARGE SCALE GENOMIC DNA]</scope>
    <source>
        <strain evidence="6">KCTC 62575</strain>
    </source>
</reference>
<reference evidence="4 5" key="2">
    <citation type="submission" date="2018-08" db="EMBL/GenBank/DDBJ databases">
        <title>The draft genome of Acinetobacter sichuanensis strain WCHAc060041.</title>
        <authorList>
            <person name="Qin J."/>
            <person name="Feng Y."/>
            <person name="Zong Z."/>
        </authorList>
    </citation>
    <scope>NUCLEOTIDE SEQUENCE [LARGE SCALE GENOMIC DNA]</scope>
    <source>
        <strain evidence="4 5">WCHAc060041</strain>
    </source>
</reference>
<feature type="domain" description="SpoVT-AbrB" evidence="2">
    <location>
        <begin position="4"/>
        <end position="49"/>
    </location>
</feature>
<dbReference type="GO" id="GO:0097351">
    <property type="term" value="F:toxin sequestering activity"/>
    <property type="evidence" value="ECO:0007669"/>
    <property type="project" value="InterPro"/>
</dbReference>
<evidence type="ECO:0000256" key="1">
    <source>
        <dbReference type="PROSITE-ProRule" id="PRU01076"/>
    </source>
</evidence>
<dbReference type="EMBL" id="PYIX02000137">
    <property type="protein sequence ID" value="RFC81327.1"/>
    <property type="molecule type" value="Genomic_DNA"/>
</dbReference>
<dbReference type="InterPro" id="IPR007159">
    <property type="entry name" value="SpoVT-AbrB_dom"/>
</dbReference>
<dbReference type="SMART" id="SM00966">
    <property type="entry name" value="SpoVT_AbrB"/>
    <property type="match status" value="1"/>
</dbReference>
<dbReference type="Proteomes" id="UP000240957">
    <property type="component" value="Unassembled WGS sequence"/>
</dbReference>
<dbReference type="RefSeq" id="WP_107010286.1">
    <property type="nucleotide sequence ID" value="NZ_JBHRSF010000114.1"/>
</dbReference>
<reference evidence="3" key="4">
    <citation type="submission" date="2024-09" db="EMBL/GenBank/DDBJ databases">
        <authorList>
            <person name="Sun Q."/>
            <person name="Mori K."/>
        </authorList>
    </citation>
    <scope>NUCLEOTIDE SEQUENCE</scope>
    <source>
        <strain evidence="3">KCTC 62575</strain>
    </source>
</reference>
<organism evidence="4 5">
    <name type="scientific">Acinetobacter sichuanensis</name>
    <dbReference type="NCBI Taxonomy" id="2136183"/>
    <lineage>
        <taxon>Bacteria</taxon>
        <taxon>Pseudomonadati</taxon>
        <taxon>Pseudomonadota</taxon>
        <taxon>Gammaproteobacteria</taxon>
        <taxon>Moraxellales</taxon>
        <taxon>Moraxellaceae</taxon>
        <taxon>Acinetobacter</taxon>
    </lineage>
</organism>
<reference evidence="3" key="1">
    <citation type="journal article" date="2014" name="Int. J. Syst. Evol. Microbiol.">
        <title>Complete genome of a new Firmicutes species belonging to the dominant human colonic microbiota ('Ruminococcus bicirculans') reveals two chromosomes and a selective capacity to utilize plant glucans.</title>
        <authorList>
            <consortium name="NISC Comparative Sequencing Program"/>
            <person name="Wegmann U."/>
            <person name="Louis P."/>
            <person name="Goesmann A."/>
            <person name="Henrissat B."/>
            <person name="Duncan S.H."/>
            <person name="Flint H.J."/>
        </authorList>
    </citation>
    <scope>NUCLEOTIDE SEQUENCE</scope>
    <source>
        <strain evidence="3">KCTC 62575</strain>
    </source>
</reference>
<sequence length="82" mass="8993">MLHTNLRKVGGSVMLAVPPTLLKKLGLDAGKTVSLDVQDGKLLVEPKKKPSYKLADLLAEQQALDLEQDAWEGMRPVGREEI</sequence>
<dbReference type="Gene3D" id="2.10.260.10">
    <property type="match status" value="1"/>
</dbReference>
<evidence type="ECO:0000313" key="5">
    <source>
        <dbReference type="Proteomes" id="UP000240957"/>
    </source>
</evidence>
<dbReference type="PANTHER" id="PTHR40516:SF1">
    <property type="entry name" value="ANTITOXIN CHPS-RELATED"/>
    <property type="match status" value="1"/>
</dbReference>
<evidence type="ECO:0000313" key="4">
    <source>
        <dbReference type="EMBL" id="RFC81327.1"/>
    </source>
</evidence>
<gene>
    <name evidence="3" type="ORF">ACFODO_19130</name>
    <name evidence="4" type="ORF">C9E89_022475</name>
</gene>
<evidence type="ECO:0000259" key="2">
    <source>
        <dbReference type="PROSITE" id="PS51740"/>
    </source>
</evidence>
<dbReference type="Pfam" id="PF04014">
    <property type="entry name" value="MazE_antitoxin"/>
    <property type="match status" value="1"/>
</dbReference>
<proteinExistence type="predicted"/>
<dbReference type="AlphaFoldDB" id="A0A371YIM5"/>
<dbReference type="InterPro" id="IPR039052">
    <property type="entry name" value="Antitox_PemI-like"/>
</dbReference>
<dbReference type="PROSITE" id="PS51740">
    <property type="entry name" value="SPOVT_ABRB"/>
    <property type="match status" value="1"/>
</dbReference>
<comment type="caution">
    <text evidence="4">The sequence shown here is derived from an EMBL/GenBank/DDBJ whole genome shotgun (WGS) entry which is preliminary data.</text>
</comment>
<dbReference type="PANTHER" id="PTHR40516">
    <property type="entry name" value="ANTITOXIN CHPS-RELATED"/>
    <property type="match status" value="1"/>
</dbReference>
<dbReference type="InterPro" id="IPR037914">
    <property type="entry name" value="SpoVT-AbrB_sf"/>
</dbReference>
<name>A0A371YIM5_9GAMM</name>
<evidence type="ECO:0000313" key="6">
    <source>
        <dbReference type="Proteomes" id="UP001595455"/>
    </source>
</evidence>
<dbReference type="Proteomes" id="UP001595455">
    <property type="component" value="Unassembled WGS sequence"/>
</dbReference>
<dbReference type="OrthoDB" id="9795766at2"/>
<dbReference type="EMBL" id="JBHRSF010000114">
    <property type="protein sequence ID" value="MFC2997324.1"/>
    <property type="molecule type" value="Genomic_DNA"/>
</dbReference>
<keyword evidence="6" id="KW-1185">Reference proteome</keyword>
<dbReference type="GO" id="GO:0003677">
    <property type="term" value="F:DNA binding"/>
    <property type="evidence" value="ECO:0007669"/>
    <property type="project" value="UniProtKB-UniRule"/>
</dbReference>
<keyword evidence="1 3" id="KW-0238">DNA-binding</keyword>
<evidence type="ECO:0000313" key="3">
    <source>
        <dbReference type="EMBL" id="MFC2997324.1"/>
    </source>
</evidence>
<accession>A0A371YIM5</accession>
<dbReference type="SUPFAM" id="SSF89447">
    <property type="entry name" value="AbrB/MazE/MraZ-like"/>
    <property type="match status" value="1"/>
</dbReference>
<protein>
    <submittedName>
        <fullName evidence="3">AbrB/MazE/SpoVT family DNA-binding domain-containing protein</fullName>
    </submittedName>
    <submittedName>
        <fullName evidence="4">Antitoxin</fullName>
    </submittedName>
</protein>